<evidence type="ECO:0000313" key="6">
    <source>
        <dbReference type="EMBL" id="PPQ83442.1"/>
    </source>
</evidence>
<dbReference type="Gene3D" id="3.30.559.70">
    <property type="entry name" value="Choline/Carnitine o-acyltransferase, domain 2"/>
    <property type="match status" value="1"/>
</dbReference>
<accession>A0A409WY86</accession>
<dbReference type="AlphaFoldDB" id="A0A409WY86"/>
<dbReference type="PANTHER" id="PTHR22589:SF107">
    <property type="entry name" value="CHOLINE_CARNITINE ACYLTRANSFERASE DOMAIN-CONTAINING PROTEIN"/>
    <property type="match status" value="1"/>
</dbReference>
<keyword evidence="2" id="KW-0808">Transferase</keyword>
<dbReference type="GO" id="GO:0016746">
    <property type="term" value="F:acyltransferase activity"/>
    <property type="evidence" value="ECO:0007669"/>
    <property type="project" value="UniProtKB-KW"/>
</dbReference>
<keyword evidence="7" id="KW-1185">Reference proteome</keyword>
<sequence length="681" mass="76627">MQRTALVRNMQMLGSHKQGARSKGRGRLPVPTLRHTLDRYLDSLEPFLHEDESRGGMSFGAAYSLRQKWANDFEASIGSTLQERLLALDKVSPYNWLDDNFWINKAYLEWRAPLLVNSNWWLAFADDPLIPRSALCGETNNNRAGTTFWQLRRSAWLVHRMLQFRDNASQTTAGAWLLENTSKMFNIARIPELHCDTLSKPPDLSSQSARSIFLMIHDWCYSVTVYYPPSSKSEPPKLLSPGLIEARLRAVVLDVEARLSNGEKPLRVGVLSADDRDRWAENLNYLLSLSLVNQKTYQAMIQSAMGLSLDHITYNIVPSPSSSSLPLSHTHSRTPSETSIDSHLHAIRGTIQNVSNRFYDKALTLIVDPSTRAGASGEHSPVDALVPSIVSEYGLVEGVDAEAFQIQDSEKNGLDNSGWERLDWVGDDKMQKECQLATERANTLVENSDDSAMWFDKFGTNWIKSVGNYKLSPDAFIQMALQLAWYRYRGEFTATYETVLTRMFKHGRTETLRSFSRESRLWVLSMVNSKATNAERFALLQKAISSHSRRTREAMTGRGFDRHLLGLRLLLRPLNAESAALFEDELFERSSEWKLSTSGLSAGLLFKGTGFGTVYEDGFGVNYLAAPDMVKFGIESKFSNPTTSTQAFKQAVSSAMEDMFALCQEIATTEQNLHVSAPSHL</sequence>
<evidence type="ECO:0000256" key="3">
    <source>
        <dbReference type="ARBA" id="ARBA00023315"/>
    </source>
</evidence>
<evidence type="ECO:0000256" key="2">
    <source>
        <dbReference type="ARBA" id="ARBA00022679"/>
    </source>
</evidence>
<dbReference type="OrthoDB" id="240216at2759"/>
<feature type="domain" description="Choline/carnitine acyltransferase" evidence="5">
    <location>
        <begin position="28"/>
        <end position="652"/>
    </location>
</feature>
<dbReference type="Gene3D" id="3.30.559.10">
    <property type="entry name" value="Chloramphenicol acetyltransferase-like domain"/>
    <property type="match status" value="1"/>
</dbReference>
<comment type="caution">
    <text evidence="6">The sequence shown here is derived from an EMBL/GenBank/DDBJ whole genome shotgun (WGS) entry which is preliminary data.</text>
</comment>
<evidence type="ECO:0000256" key="1">
    <source>
        <dbReference type="ARBA" id="ARBA00005232"/>
    </source>
</evidence>
<dbReference type="Pfam" id="PF00755">
    <property type="entry name" value="Carn_acyltransf"/>
    <property type="match status" value="1"/>
</dbReference>
<dbReference type="EMBL" id="NHYD01003015">
    <property type="protein sequence ID" value="PPQ83442.1"/>
    <property type="molecule type" value="Genomic_DNA"/>
</dbReference>
<protein>
    <recommendedName>
        <fullName evidence="5">Choline/carnitine acyltransferase domain-containing protein</fullName>
    </recommendedName>
</protein>
<evidence type="ECO:0000313" key="7">
    <source>
        <dbReference type="Proteomes" id="UP000283269"/>
    </source>
</evidence>
<proteinExistence type="inferred from homology"/>
<feature type="active site" description="Proton acceptor" evidence="4">
    <location>
        <position position="379"/>
    </location>
</feature>
<dbReference type="InterPro" id="IPR042231">
    <property type="entry name" value="Cho/carn_acyl_trans_2"/>
</dbReference>
<organism evidence="6 7">
    <name type="scientific">Psilocybe cyanescens</name>
    <dbReference type="NCBI Taxonomy" id="93625"/>
    <lineage>
        <taxon>Eukaryota</taxon>
        <taxon>Fungi</taxon>
        <taxon>Dikarya</taxon>
        <taxon>Basidiomycota</taxon>
        <taxon>Agaricomycotina</taxon>
        <taxon>Agaricomycetes</taxon>
        <taxon>Agaricomycetidae</taxon>
        <taxon>Agaricales</taxon>
        <taxon>Agaricineae</taxon>
        <taxon>Strophariaceae</taxon>
        <taxon>Psilocybe</taxon>
    </lineage>
</organism>
<keyword evidence="3" id="KW-0012">Acyltransferase</keyword>
<dbReference type="InterPro" id="IPR000542">
    <property type="entry name" value="Carn_acyl_trans"/>
</dbReference>
<comment type="similarity">
    <text evidence="1">Belongs to the carnitine/choline acetyltransferase family.</text>
</comment>
<dbReference type="SUPFAM" id="SSF52777">
    <property type="entry name" value="CoA-dependent acyltransferases"/>
    <property type="match status" value="2"/>
</dbReference>
<name>A0A409WY86_PSICY</name>
<dbReference type="Proteomes" id="UP000283269">
    <property type="component" value="Unassembled WGS sequence"/>
</dbReference>
<dbReference type="InParanoid" id="A0A409WY86"/>
<dbReference type="PANTHER" id="PTHR22589">
    <property type="entry name" value="CARNITINE O-ACYLTRANSFERASE"/>
    <property type="match status" value="1"/>
</dbReference>
<dbReference type="InterPro" id="IPR023213">
    <property type="entry name" value="CAT-like_dom_sf"/>
</dbReference>
<reference evidence="6 7" key="1">
    <citation type="journal article" date="2018" name="Evol. Lett.">
        <title>Horizontal gene cluster transfer increased hallucinogenic mushroom diversity.</title>
        <authorList>
            <person name="Reynolds H.T."/>
            <person name="Vijayakumar V."/>
            <person name="Gluck-Thaler E."/>
            <person name="Korotkin H.B."/>
            <person name="Matheny P.B."/>
            <person name="Slot J.C."/>
        </authorList>
    </citation>
    <scope>NUCLEOTIDE SEQUENCE [LARGE SCALE GENOMIC DNA]</scope>
    <source>
        <strain evidence="6 7">2631</strain>
    </source>
</reference>
<dbReference type="InterPro" id="IPR039551">
    <property type="entry name" value="Cho/carn_acyl_trans"/>
</dbReference>
<gene>
    <name evidence="6" type="ORF">CVT25_007033</name>
</gene>
<evidence type="ECO:0000259" key="5">
    <source>
        <dbReference type="Pfam" id="PF00755"/>
    </source>
</evidence>
<dbReference type="STRING" id="93625.A0A409WY86"/>
<evidence type="ECO:0000256" key="4">
    <source>
        <dbReference type="PIRSR" id="PIRSR600542-1"/>
    </source>
</evidence>